<accession>A0ABS0TCT9</accession>
<protein>
    <submittedName>
        <fullName evidence="1">Uncharacterized protein</fullName>
    </submittedName>
</protein>
<evidence type="ECO:0000313" key="1">
    <source>
        <dbReference type="EMBL" id="MBI6118866.1"/>
    </source>
</evidence>
<organism evidence="1 2">
    <name type="scientific">Salegentibacter maritimus</name>
    <dbReference type="NCBI Taxonomy" id="2794347"/>
    <lineage>
        <taxon>Bacteria</taxon>
        <taxon>Pseudomonadati</taxon>
        <taxon>Bacteroidota</taxon>
        <taxon>Flavobacteriia</taxon>
        <taxon>Flavobacteriales</taxon>
        <taxon>Flavobacteriaceae</taxon>
        <taxon>Salegentibacter</taxon>
    </lineage>
</organism>
<comment type="caution">
    <text evidence="1">The sequence shown here is derived from an EMBL/GenBank/DDBJ whole genome shotgun (WGS) entry which is preliminary data.</text>
</comment>
<sequence>MDKLKEKINKGITESYLNSDIEDVRESLSNYGVDLDKNAKRQNKLIKQLKFKLRSSLNEEKYDLLLNKATESFQDAIDKGLEKPVAYLNSLIRENRVRVQYNKLEKLSTDEIKEIIKDQNLIEIIELLENEQSRKK</sequence>
<evidence type="ECO:0000313" key="2">
    <source>
        <dbReference type="Proteomes" id="UP000635665"/>
    </source>
</evidence>
<dbReference type="Proteomes" id="UP000635665">
    <property type="component" value="Unassembled WGS sequence"/>
</dbReference>
<name>A0ABS0TCT9_9FLAO</name>
<keyword evidence="2" id="KW-1185">Reference proteome</keyword>
<reference evidence="1 2" key="1">
    <citation type="submission" date="2020-12" db="EMBL/GenBank/DDBJ databases">
        <title>Salegentibacter orientalis sp. nov., isolated from costal sediment.</title>
        <authorList>
            <person name="Lian F.-B."/>
        </authorList>
    </citation>
    <scope>NUCLEOTIDE SEQUENCE [LARGE SCALE GENOMIC DNA]</scope>
    <source>
        <strain evidence="1 2">F60176</strain>
    </source>
</reference>
<proteinExistence type="predicted"/>
<dbReference type="EMBL" id="JAEHNY010000002">
    <property type="protein sequence ID" value="MBI6118866.1"/>
    <property type="molecule type" value="Genomic_DNA"/>
</dbReference>
<dbReference type="RefSeq" id="WP_198637719.1">
    <property type="nucleotide sequence ID" value="NZ_JAEHNY010000002.1"/>
</dbReference>
<gene>
    <name evidence="1" type="ORF">I6U50_02405</name>
</gene>